<name>A0A6C0IQR9_9ZZZZ</name>
<protein>
    <submittedName>
        <fullName evidence="1">Uncharacterized protein</fullName>
    </submittedName>
</protein>
<organism evidence="1">
    <name type="scientific">viral metagenome</name>
    <dbReference type="NCBI Taxonomy" id="1070528"/>
    <lineage>
        <taxon>unclassified sequences</taxon>
        <taxon>metagenomes</taxon>
        <taxon>organismal metagenomes</taxon>
    </lineage>
</organism>
<sequence length="126" mass="14875">MGYLIELSFSLKNISDLDILKSNIVANAKKNNCSFYFEDFDFNKTFDCVYNFTFPDNEKNLISFIRFINTINKTKIDMIGYEDGVIYASKKYLNMMNKTKAMDYINNKKYNSFKINNPNIYRALKN</sequence>
<accession>A0A6C0IQR9</accession>
<dbReference type="AlphaFoldDB" id="A0A6C0IQR9"/>
<proteinExistence type="predicted"/>
<reference evidence="1" key="1">
    <citation type="journal article" date="2020" name="Nature">
        <title>Giant virus diversity and host interactions through global metagenomics.</title>
        <authorList>
            <person name="Schulz F."/>
            <person name="Roux S."/>
            <person name="Paez-Espino D."/>
            <person name="Jungbluth S."/>
            <person name="Walsh D.A."/>
            <person name="Denef V.J."/>
            <person name="McMahon K.D."/>
            <person name="Konstantinidis K.T."/>
            <person name="Eloe-Fadrosh E.A."/>
            <person name="Kyrpides N.C."/>
            <person name="Woyke T."/>
        </authorList>
    </citation>
    <scope>NUCLEOTIDE SEQUENCE</scope>
    <source>
        <strain evidence="1">GVMAG-M-3300024261-37</strain>
    </source>
</reference>
<dbReference type="EMBL" id="MN740235">
    <property type="protein sequence ID" value="QHT95139.1"/>
    <property type="molecule type" value="Genomic_DNA"/>
</dbReference>
<evidence type="ECO:0000313" key="1">
    <source>
        <dbReference type="EMBL" id="QHT95139.1"/>
    </source>
</evidence>